<evidence type="ECO:0000259" key="2">
    <source>
        <dbReference type="Pfam" id="PF09925"/>
    </source>
</evidence>
<keyword evidence="1" id="KW-1133">Transmembrane helix</keyword>
<keyword evidence="1" id="KW-0812">Transmembrane</keyword>
<dbReference type="Pfam" id="PF09925">
    <property type="entry name" value="DUF2157"/>
    <property type="match status" value="1"/>
</dbReference>
<dbReference type="STRING" id="1300349.I603_1449"/>
<feature type="transmembrane region" description="Helical" evidence="1">
    <location>
        <begin position="191"/>
        <end position="210"/>
    </location>
</feature>
<feature type="transmembrane region" description="Helical" evidence="1">
    <location>
        <begin position="162"/>
        <end position="185"/>
    </location>
</feature>
<feature type="transmembrane region" description="Helical" evidence="1">
    <location>
        <begin position="77"/>
        <end position="96"/>
    </location>
</feature>
<feature type="transmembrane region" description="Helical" evidence="1">
    <location>
        <begin position="257"/>
        <end position="277"/>
    </location>
</feature>
<feature type="transmembrane region" description="Helical" evidence="1">
    <location>
        <begin position="108"/>
        <end position="131"/>
    </location>
</feature>
<feature type="transmembrane region" description="Helical" evidence="1">
    <location>
        <begin position="309"/>
        <end position="329"/>
    </location>
</feature>
<comment type="caution">
    <text evidence="3">The sequence shown here is derived from an EMBL/GenBank/DDBJ whole genome shotgun (WGS) entry which is preliminary data.</text>
</comment>
<accession>A0A1A7BH45</accession>
<feature type="transmembrane region" description="Helical" evidence="1">
    <location>
        <begin position="359"/>
        <end position="381"/>
    </location>
</feature>
<dbReference type="PATRIC" id="fig|1300349.4.peg.1448"/>
<protein>
    <submittedName>
        <fullName evidence="3">DUF2157 domain-containing protein</fullName>
    </submittedName>
</protein>
<dbReference type="InterPro" id="IPR018677">
    <property type="entry name" value="DUF2157"/>
</dbReference>
<feature type="transmembrane region" description="Helical" evidence="1">
    <location>
        <begin position="46"/>
        <end position="71"/>
    </location>
</feature>
<evidence type="ECO:0000313" key="3">
    <source>
        <dbReference type="EMBL" id="OBV11041.1"/>
    </source>
</evidence>
<reference evidence="3 4" key="1">
    <citation type="submission" date="2016-06" db="EMBL/GenBank/DDBJ databases">
        <title>Genome sequence of Porphyrobacter dokdonensis DSW-74.</title>
        <authorList>
            <person name="Kim J.F."/>
            <person name="Song J.Y."/>
        </authorList>
    </citation>
    <scope>NUCLEOTIDE SEQUENCE [LARGE SCALE GENOMIC DNA]</scope>
    <source>
        <strain evidence="3 4">DSW-74</strain>
    </source>
</reference>
<keyword evidence="4" id="KW-1185">Reference proteome</keyword>
<sequence length="395" mass="40793">MPVGTRQASLAGMSARKIAAWHAAGLIDAETRDRLLAYEADHARPLALWAVSGIGALAIGLGLVSVIAANWEEIPGQLRLGVHLALIVAALGALFAREERLAQASPWAVEALVFVTAALGLTFFGHIGQVYQTSSPLWQPLGVWLALFAPLLLLMGRSWPAAMAVVGGAGWCAWEYATASTGWLAARDPGFAMRLWLAAVTAAPVLFAPLAAWQRARSARPDFWRRLEQLALAYAVGGGTLACGLASGGGYNGEASLLGMAAMALRGAVGVLAGLGVMLARPGISGRMAGAIIAGAGLVLPLAHALEDLTVPAAALFFALWAGIAAAALAAHWRGVFQLAVGVIAMRLIILSFELAGDLLASGFGLILSGFLILGVAWGAVRVSKTFAPRGESEA</sequence>
<feature type="transmembrane region" description="Helical" evidence="1">
    <location>
        <begin position="336"/>
        <end position="353"/>
    </location>
</feature>
<evidence type="ECO:0000313" key="4">
    <source>
        <dbReference type="Proteomes" id="UP000092484"/>
    </source>
</evidence>
<feature type="transmembrane region" description="Helical" evidence="1">
    <location>
        <begin position="231"/>
        <end position="251"/>
    </location>
</feature>
<evidence type="ECO:0000256" key="1">
    <source>
        <dbReference type="SAM" id="Phobius"/>
    </source>
</evidence>
<feature type="domain" description="DUF2157" evidence="2">
    <location>
        <begin position="20"/>
        <end position="159"/>
    </location>
</feature>
<dbReference type="Proteomes" id="UP000092484">
    <property type="component" value="Unassembled WGS sequence"/>
</dbReference>
<proteinExistence type="predicted"/>
<organism evidence="3 4">
    <name type="scientific">Erythrobacter dokdonensis DSW-74</name>
    <dbReference type="NCBI Taxonomy" id="1300349"/>
    <lineage>
        <taxon>Bacteria</taxon>
        <taxon>Pseudomonadati</taxon>
        <taxon>Pseudomonadota</taxon>
        <taxon>Alphaproteobacteria</taxon>
        <taxon>Sphingomonadales</taxon>
        <taxon>Erythrobacteraceae</taxon>
        <taxon>Erythrobacter/Porphyrobacter group</taxon>
        <taxon>Erythrobacter</taxon>
    </lineage>
</organism>
<feature type="transmembrane region" description="Helical" evidence="1">
    <location>
        <begin position="284"/>
        <end position="303"/>
    </location>
</feature>
<feature type="transmembrane region" description="Helical" evidence="1">
    <location>
        <begin position="137"/>
        <end position="155"/>
    </location>
</feature>
<name>A0A1A7BH45_9SPHN</name>
<dbReference type="AlphaFoldDB" id="A0A1A7BH45"/>
<dbReference type="EMBL" id="LZYB01000003">
    <property type="protein sequence ID" value="OBV11041.1"/>
    <property type="molecule type" value="Genomic_DNA"/>
</dbReference>
<keyword evidence="1" id="KW-0472">Membrane</keyword>
<gene>
    <name evidence="3" type="ORF">I603_1449</name>
</gene>